<protein>
    <recommendedName>
        <fullName evidence="1">Immunity protein 63 domain-containing protein</fullName>
    </recommendedName>
</protein>
<feature type="domain" description="Immunity protein 63" evidence="1">
    <location>
        <begin position="47"/>
        <end position="127"/>
    </location>
</feature>
<dbReference type="Pfam" id="PF15599">
    <property type="entry name" value="Imm63"/>
    <property type="match status" value="1"/>
</dbReference>
<proteinExistence type="predicted"/>
<evidence type="ECO:0000313" key="2">
    <source>
        <dbReference type="EMBL" id="MDQ0362148.1"/>
    </source>
</evidence>
<evidence type="ECO:0000259" key="1">
    <source>
        <dbReference type="Pfam" id="PF15599"/>
    </source>
</evidence>
<dbReference type="RefSeq" id="WP_307409494.1">
    <property type="nucleotide sequence ID" value="NZ_JAUSUR010000005.1"/>
</dbReference>
<accession>A0ABU0E5H7</accession>
<dbReference type="EMBL" id="JAUSUR010000005">
    <property type="protein sequence ID" value="MDQ0362148.1"/>
    <property type="molecule type" value="Genomic_DNA"/>
</dbReference>
<comment type="caution">
    <text evidence="2">The sequence shown here is derived from an EMBL/GenBank/DDBJ whole genome shotgun (WGS) entry which is preliminary data.</text>
</comment>
<organism evidence="2 3">
    <name type="scientific">Breznakia pachnodae</name>
    <dbReference type="NCBI Taxonomy" id="265178"/>
    <lineage>
        <taxon>Bacteria</taxon>
        <taxon>Bacillati</taxon>
        <taxon>Bacillota</taxon>
        <taxon>Erysipelotrichia</taxon>
        <taxon>Erysipelotrichales</taxon>
        <taxon>Erysipelotrichaceae</taxon>
        <taxon>Breznakia</taxon>
    </lineage>
</organism>
<dbReference type="InterPro" id="IPR028952">
    <property type="entry name" value="Imm63"/>
</dbReference>
<dbReference type="Proteomes" id="UP001230220">
    <property type="component" value="Unassembled WGS sequence"/>
</dbReference>
<reference evidence="2 3" key="1">
    <citation type="submission" date="2023-07" db="EMBL/GenBank/DDBJ databases">
        <title>Genomic Encyclopedia of Type Strains, Phase IV (KMG-IV): sequencing the most valuable type-strain genomes for metagenomic binning, comparative biology and taxonomic classification.</title>
        <authorList>
            <person name="Goeker M."/>
        </authorList>
    </citation>
    <scope>NUCLEOTIDE SEQUENCE [LARGE SCALE GENOMIC DNA]</scope>
    <source>
        <strain evidence="2 3">DSM 16784</strain>
    </source>
</reference>
<evidence type="ECO:0000313" key="3">
    <source>
        <dbReference type="Proteomes" id="UP001230220"/>
    </source>
</evidence>
<sequence>MFTIEEIKNIVFKLGNQIGLETDSGLYPMFSKTPDVFNDGVSIYVDNSMYHYVNMSQGNMRKHIESNNLDDIMYEVFKSATSVLAQKYELEHRDEESDFRRIMWKKQLTLLKEINPNFVERRKKEIDDILAISPYRD</sequence>
<gene>
    <name evidence="2" type="ORF">J2S15_002901</name>
</gene>
<keyword evidence="3" id="KW-1185">Reference proteome</keyword>
<name>A0ABU0E5H7_9FIRM</name>